<sequence length="231" mass="25759">MTEQLQLQPRLRLLADLVPQGARLADIGTDHGYLPVYLLQRGRIASAIAADIGRAPLDHARRTAEQYGVECGLRFLCCDGLCGISPEDADTVVIAGMGGETIIRILSQAPWTRSGETLLLLQPMTKQEPLRRWLNENGYAQCAERLVQDKDYLYPIFTVYGGPQPSLSVAEIYGGIDIEVDPLAGEYLTQRIRRLEQAEQGLAKSSGDENRRRARELGRIKQVLMERRAQL</sequence>
<protein>
    <submittedName>
        <fullName evidence="1">SAM-dependent methyltransferase</fullName>
    </submittedName>
</protein>
<proteinExistence type="predicted"/>
<name>A0A810PWI8_9FIRM</name>
<gene>
    <name evidence="1" type="ORF">MM35RIKEN_06490</name>
</gene>
<dbReference type="GO" id="GO:0032259">
    <property type="term" value="P:methylation"/>
    <property type="evidence" value="ECO:0007669"/>
    <property type="project" value="UniProtKB-KW"/>
</dbReference>
<organism evidence="1 2">
    <name type="scientific">Vescimonas fastidiosa</name>
    <dbReference type="NCBI Taxonomy" id="2714353"/>
    <lineage>
        <taxon>Bacteria</taxon>
        <taxon>Bacillati</taxon>
        <taxon>Bacillota</taxon>
        <taxon>Clostridia</taxon>
        <taxon>Eubacteriales</taxon>
        <taxon>Oscillospiraceae</taxon>
        <taxon>Vescimonas</taxon>
    </lineage>
</organism>
<keyword evidence="2" id="KW-1185">Reference proteome</keyword>
<keyword evidence="1" id="KW-0808">Transferase</keyword>
<dbReference type="PIRSF" id="PIRSF018637">
    <property type="entry name" value="TrmK"/>
    <property type="match status" value="1"/>
</dbReference>
<dbReference type="RefSeq" id="WP_212819262.1">
    <property type="nucleotide sequence ID" value="NZ_AP023415.1"/>
</dbReference>
<evidence type="ECO:0000313" key="1">
    <source>
        <dbReference type="EMBL" id="BCK78457.1"/>
    </source>
</evidence>
<dbReference type="SUPFAM" id="SSF53335">
    <property type="entry name" value="S-adenosyl-L-methionine-dependent methyltransferases"/>
    <property type="match status" value="1"/>
</dbReference>
<dbReference type="PANTHER" id="PTHR38451">
    <property type="entry name" value="TRNA (ADENINE(22)-N(1))-METHYLTRANSFERASE"/>
    <property type="match status" value="1"/>
</dbReference>
<dbReference type="GO" id="GO:0160105">
    <property type="term" value="F:tRNA (adenine(22)-N1)-methyltransferase activity"/>
    <property type="evidence" value="ECO:0007669"/>
    <property type="project" value="InterPro"/>
</dbReference>
<dbReference type="EMBL" id="AP023415">
    <property type="protein sequence ID" value="BCK78457.1"/>
    <property type="molecule type" value="Genomic_DNA"/>
</dbReference>
<reference evidence="1" key="1">
    <citation type="submission" date="2020-09" db="EMBL/GenBank/DDBJ databases">
        <title>New species isolated from human feces.</title>
        <authorList>
            <person name="Kitahara M."/>
            <person name="Shigeno Y."/>
            <person name="Shime M."/>
            <person name="Matsumoto Y."/>
            <person name="Nakamura S."/>
            <person name="Motooka D."/>
            <person name="Fukuoka S."/>
            <person name="Nishikawa H."/>
            <person name="Benno Y."/>
        </authorList>
    </citation>
    <scope>NUCLEOTIDE SEQUENCE</scope>
    <source>
        <strain evidence="1">MM35</strain>
    </source>
</reference>
<dbReference type="Pfam" id="PF12847">
    <property type="entry name" value="Methyltransf_18"/>
    <property type="match status" value="1"/>
</dbReference>
<keyword evidence="1" id="KW-0489">Methyltransferase</keyword>
<dbReference type="Proteomes" id="UP000681343">
    <property type="component" value="Chromosome"/>
</dbReference>
<dbReference type="InterPro" id="IPR006901">
    <property type="entry name" value="TrmK"/>
</dbReference>
<evidence type="ECO:0000313" key="2">
    <source>
        <dbReference type="Proteomes" id="UP000681343"/>
    </source>
</evidence>
<dbReference type="InterPro" id="IPR029063">
    <property type="entry name" value="SAM-dependent_MTases_sf"/>
</dbReference>
<accession>A0A810PWI8</accession>
<dbReference type="AlphaFoldDB" id="A0A810PWI8"/>
<dbReference type="KEGG" id="vfa:MM35RIKEN_06490"/>
<dbReference type="PANTHER" id="PTHR38451:SF1">
    <property type="entry name" value="TRNA (ADENINE(22)-N(1))-METHYLTRANSFERASE"/>
    <property type="match status" value="1"/>
</dbReference>
<dbReference type="Gene3D" id="3.40.50.150">
    <property type="entry name" value="Vaccinia Virus protein VP39"/>
    <property type="match status" value="1"/>
</dbReference>